<reference evidence="1" key="1">
    <citation type="submission" date="2014-09" db="EMBL/GenBank/DDBJ databases">
        <title>Genome sequence of the luminous mushroom Mycena chlorophos for searching fungal bioluminescence genes.</title>
        <authorList>
            <person name="Tanaka Y."/>
            <person name="Kasuga D."/>
            <person name="Oba Y."/>
            <person name="Hase S."/>
            <person name="Sato K."/>
            <person name="Oba Y."/>
            <person name="Sakakibara Y."/>
        </authorList>
    </citation>
    <scope>NUCLEOTIDE SEQUENCE</scope>
</reference>
<keyword evidence="2" id="KW-1185">Reference proteome</keyword>
<evidence type="ECO:0008006" key="3">
    <source>
        <dbReference type="Google" id="ProtNLM"/>
    </source>
</evidence>
<sequence>MSAQTQDEALEEECNRLDAEASQLILRLSETLTKRNHVRRNLAQRKNARAPLLALPDELLIRIVDEWQLVEDARNVLAAVRASQICQRFHSAVMNAGTLWSTIRLFSRVYSTDDQLAAYLTRSKDCALSLDLDFDFLDDGDTDFILPELPVLWASFPRMRRFSVHAQSSDIDLSSFFFDLHDIPAPSLEHLDIVATLTEAELEDQEPSLWAPLLAGAPRLKSAVFQDFYLDSTVPWIPQLQYLYLGYMSIALPGRWDGVLSAASQLVNLTLDGSAFSSTVKGGSIKLPNLCTLRVLRVYSQVQNGLISGSMLTAIEAPILENMEFTQVHGRQIVAFFQLLRVAQYPLLKDVTFASTLHHCSDCSRQPAGIPDDALRRFINLESLTLSGICYTSWLLNDLLRTAKEQKAGLPALRLLSVDFRWSEKFGSSQWPALVPNPSPDDNEPLHALRRLVRARNAPESDYPPLGLRVSRSQYFLGTPTDWSEADGTLEVIEIDTVLRDLEFSVTDIWVNQ</sequence>
<proteinExistence type="predicted"/>
<gene>
    <name evidence="1" type="ORF">MCHLO_02052</name>
</gene>
<evidence type="ECO:0000313" key="1">
    <source>
        <dbReference type="EMBL" id="GAT44423.1"/>
    </source>
</evidence>
<dbReference type="Gene3D" id="3.80.10.10">
    <property type="entry name" value="Ribonuclease Inhibitor"/>
    <property type="match status" value="1"/>
</dbReference>
<name>A0ABQ0KZS7_MYCCL</name>
<organism evidence="1 2">
    <name type="scientific">Mycena chlorophos</name>
    <name type="common">Agaric fungus</name>
    <name type="synonym">Agaricus chlorophos</name>
    <dbReference type="NCBI Taxonomy" id="658473"/>
    <lineage>
        <taxon>Eukaryota</taxon>
        <taxon>Fungi</taxon>
        <taxon>Dikarya</taxon>
        <taxon>Basidiomycota</taxon>
        <taxon>Agaricomycotina</taxon>
        <taxon>Agaricomycetes</taxon>
        <taxon>Agaricomycetidae</taxon>
        <taxon>Agaricales</taxon>
        <taxon>Marasmiineae</taxon>
        <taxon>Mycenaceae</taxon>
        <taxon>Mycena</taxon>
    </lineage>
</organism>
<accession>A0ABQ0KZS7</accession>
<dbReference type="Proteomes" id="UP000815677">
    <property type="component" value="Unassembled WGS sequence"/>
</dbReference>
<evidence type="ECO:0000313" key="2">
    <source>
        <dbReference type="Proteomes" id="UP000815677"/>
    </source>
</evidence>
<dbReference type="SUPFAM" id="SSF52047">
    <property type="entry name" value="RNI-like"/>
    <property type="match status" value="1"/>
</dbReference>
<dbReference type="InterPro" id="IPR032675">
    <property type="entry name" value="LRR_dom_sf"/>
</dbReference>
<dbReference type="EMBL" id="DF839725">
    <property type="protein sequence ID" value="GAT44423.1"/>
    <property type="molecule type" value="Genomic_DNA"/>
</dbReference>
<protein>
    <recommendedName>
        <fullName evidence="3">F-box domain-containing protein</fullName>
    </recommendedName>
</protein>